<accession>A0A1Y2IN47</accession>
<evidence type="ECO:0000313" key="1">
    <source>
        <dbReference type="EMBL" id="OSD02527.1"/>
    </source>
</evidence>
<dbReference type="AlphaFoldDB" id="A0A1Y2IN47"/>
<name>A0A1Y2IN47_TRAC3</name>
<protein>
    <submittedName>
        <fullName evidence="1">Uncharacterized protein</fullName>
    </submittedName>
</protein>
<reference evidence="1 2" key="1">
    <citation type="journal article" date="2015" name="Biotechnol. Biofuels">
        <title>Enhanced degradation of softwood versus hardwood by the white-rot fungus Pycnoporus coccineus.</title>
        <authorList>
            <person name="Couturier M."/>
            <person name="Navarro D."/>
            <person name="Chevret D."/>
            <person name="Henrissat B."/>
            <person name="Piumi F."/>
            <person name="Ruiz-Duenas F.J."/>
            <person name="Martinez A.T."/>
            <person name="Grigoriev I.V."/>
            <person name="Riley R."/>
            <person name="Lipzen A."/>
            <person name="Berrin J.G."/>
            <person name="Master E.R."/>
            <person name="Rosso M.N."/>
        </authorList>
    </citation>
    <scope>NUCLEOTIDE SEQUENCE [LARGE SCALE GENOMIC DNA]</scope>
    <source>
        <strain evidence="1 2">BRFM310</strain>
    </source>
</reference>
<sequence length="188" mass="20705">MSLSPSCRRIKVEMHVDVPATCIGFPTRTFTAGMYAVCRARLAKQSRICHSDILAQRVDGRASGKYLWVHAPGCVDVGRVPLLDSSIPPSRSHCDSVKTYATLSVQEQNAHIRDQSLVAHSRMSSQTCEGCPSTVESSETACCVYRVCVLTHLLDSMFRPSFVLNQHPANISCIHGRFATSARSHTKR</sequence>
<organism evidence="1 2">
    <name type="scientific">Trametes coccinea (strain BRFM310)</name>
    <name type="common">Pycnoporus coccineus</name>
    <dbReference type="NCBI Taxonomy" id="1353009"/>
    <lineage>
        <taxon>Eukaryota</taxon>
        <taxon>Fungi</taxon>
        <taxon>Dikarya</taxon>
        <taxon>Basidiomycota</taxon>
        <taxon>Agaricomycotina</taxon>
        <taxon>Agaricomycetes</taxon>
        <taxon>Polyporales</taxon>
        <taxon>Polyporaceae</taxon>
        <taxon>Trametes</taxon>
    </lineage>
</organism>
<evidence type="ECO:0000313" key="2">
    <source>
        <dbReference type="Proteomes" id="UP000193067"/>
    </source>
</evidence>
<keyword evidence="2" id="KW-1185">Reference proteome</keyword>
<dbReference type="EMBL" id="KZ084104">
    <property type="protein sequence ID" value="OSD02527.1"/>
    <property type="molecule type" value="Genomic_DNA"/>
</dbReference>
<dbReference type="Proteomes" id="UP000193067">
    <property type="component" value="Unassembled WGS sequence"/>
</dbReference>
<gene>
    <name evidence="1" type="ORF">PYCCODRAFT_317330</name>
</gene>
<proteinExistence type="predicted"/>